<dbReference type="OrthoDB" id="1490552at2"/>
<comment type="caution">
    <text evidence="5">The sequence shown here is derived from an EMBL/GenBank/DDBJ whole genome shotgun (WGS) entry which is preliminary data.</text>
</comment>
<dbReference type="SUPFAM" id="SSF48452">
    <property type="entry name" value="TPR-like"/>
    <property type="match status" value="1"/>
</dbReference>
<feature type="transmembrane region" description="Helical" evidence="4">
    <location>
        <begin position="7"/>
        <end position="27"/>
    </location>
</feature>
<dbReference type="PATRIC" id="fig|1566026.4.peg.50"/>
<dbReference type="InterPro" id="IPR011990">
    <property type="entry name" value="TPR-like_helical_dom_sf"/>
</dbReference>
<dbReference type="Pfam" id="PF14559">
    <property type="entry name" value="TPR_19"/>
    <property type="match status" value="1"/>
</dbReference>
<evidence type="ECO:0000313" key="6">
    <source>
        <dbReference type="Proteomes" id="UP000036908"/>
    </source>
</evidence>
<evidence type="ECO:0000256" key="1">
    <source>
        <dbReference type="ARBA" id="ARBA00022737"/>
    </source>
</evidence>
<dbReference type="PANTHER" id="PTHR45586">
    <property type="entry name" value="TPR REPEAT-CONTAINING PROTEIN PA4667"/>
    <property type="match status" value="1"/>
</dbReference>
<accession>A0A0L8AQL2</accession>
<keyword evidence="4" id="KW-0812">Transmembrane</keyword>
<keyword evidence="2 3" id="KW-0802">TPR repeat</keyword>
<dbReference type="InterPro" id="IPR051012">
    <property type="entry name" value="CellSynth/LPSAsmb/PSIAsmb"/>
</dbReference>
<evidence type="ECO:0000313" key="5">
    <source>
        <dbReference type="EMBL" id="KOF04531.1"/>
    </source>
</evidence>
<protein>
    <submittedName>
        <fullName evidence="5">Uncharacterized protein</fullName>
    </submittedName>
</protein>
<sequence>MKKNQIILLSVGIIAVVLLYMLPTSVVDNKENEALQFVDESKPGGEVIDHSSEIPQEIQPKIDFWKEKLVSNAKIKKDEVALDSLMVVFQTINQYDSAAYYAESFAKEFNTLTLWQKAGDAYFEAFTFALEPQKVERLGTKTRETYSKVLEQTPDNLDVKNNLAMTYIASSNPMQGIMMLREILETDEKNEKALLNMGRLSMQSNQFDKAVERFEALVGYHPNSLDGNYLLAVCYYETGQNDKAKAQFQKVKNMDTDPAVQTAANEYLQRIK</sequence>
<dbReference type="InterPro" id="IPR019734">
    <property type="entry name" value="TPR_rpt"/>
</dbReference>
<evidence type="ECO:0000256" key="2">
    <source>
        <dbReference type="ARBA" id="ARBA00022803"/>
    </source>
</evidence>
<feature type="repeat" description="TPR" evidence="3">
    <location>
        <begin position="191"/>
        <end position="224"/>
    </location>
</feature>
<keyword evidence="4" id="KW-0472">Membrane</keyword>
<dbReference type="Gene3D" id="1.25.40.10">
    <property type="entry name" value="Tetratricopeptide repeat domain"/>
    <property type="match status" value="1"/>
</dbReference>
<dbReference type="EMBL" id="JSVA01000001">
    <property type="protein sequence ID" value="KOF04531.1"/>
    <property type="molecule type" value="Genomic_DNA"/>
</dbReference>
<keyword evidence="1" id="KW-0677">Repeat</keyword>
<keyword evidence="4" id="KW-1133">Transmembrane helix</keyword>
<dbReference type="PANTHER" id="PTHR45586:SF1">
    <property type="entry name" value="LIPOPOLYSACCHARIDE ASSEMBLY PROTEIN B"/>
    <property type="match status" value="1"/>
</dbReference>
<evidence type="ECO:0000256" key="4">
    <source>
        <dbReference type="SAM" id="Phobius"/>
    </source>
</evidence>
<name>A0A0L8AQL2_9BACT</name>
<dbReference type="AlphaFoldDB" id="A0A0L8AQL2"/>
<gene>
    <name evidence="5" type="ORF">OB69_00240</name>
</gene>
<proteinExistence type="predicted"/>
<dbReference type="SMART" id="SM00028">
    <property type="entry name" value="TPR"/>
    <property type="match status" value="3"/>
</dbReference>
<dbReference type="RefSeq" id="WP_053221677.1">
    <property type="nucleotide sequence ID" value="NZ_JSVA01000001.1"/>
</dbReference>
<reference evidence="6" key="1">
    <citation type="submission" date="2014-11" db="EMBL/GenBank/DDBJ databases">
        <title>Genome sequencing of Roseivirga sp. D-25.</title>
        <authorList>
            <person name="Selvaratnam C."/>
            <person name="Thevarajoo S."/>
            <person name="Goh K.M."/>
            <person name="Eee R."/>
            <person name="Chan K.-G."/>
            <person name="Chong C.S."/>
        </authorList>
    </citation>
    <scope>NUCLEOTIDE SEQUENCE [LARGE SCALE GENOMIC DNA]</scope>
    <source>
        <strain evidence="6">D-25</strain>
    </source>
</reference>
<dbReference type="PROSITE" id="PS50005">
    <property type="entry name" value="TPR"/>
    <property type="match status" value="1"/>
</dbReference>
<keyword evidence="6" id="KW-1185">Reference proteome</keyword>
<organism evidence="5 6">
    <name type="scientific">Roseivirga seohaensis subsp. aquiponti</name>
    <dbReference type="NCBI Taxonomy" id="1566026"/>
    <lineage>
        <taxon>Bacteria</taxon>
        <taxon>Pseudomonadati</taxon>
        <taxon>Bacteroidota</taxon>
        <taxon>Cytophagia</taxon>
        <taxon>Cytophagales</taxon>
        <taxon>Roseivirgaceae</taxon>
        <taxon>Roseivirga</taxon>
    </lineage>
</organism>
<dbReference type="Proteomes" id="UP000036908">
    <property type="component" value="Unassembled WGS sequence"/>
</dbReference>
<evidence type="ECO:0000256" key="3">
    <source>
        <dbReference type="PROSITE-ProRule" id="PRU00339"/>
    </source>
</evidence>